<dbReference type="Proteomes" id="UP001497472">
    <property type="component" value="Unassembled WGS sequence"/>
</dbReference>
<keyword evidence="11 21" id="KW-0862">Zinc</keyword>
<feature type="domain" description="C2H2-type" evidence="23">
    <location>
        <begin position="2212"/>
        <end position="2240"/>
    </location>
</feature>
<dbReference type="CDD" id="cd04112">
    <property type="entry name" value="Rab26"/>
    <property type="match status" value="1"/>
</dbReference>
<dbReference type="PROSITE" id="PS51421">
    <property type="entry name" value="RAS"/>
    <property type="match status" value="1"/>
</dbReference>
<feature type="compositionally biased region" description="Basic and acidic residues" evidence="22">
    <location>
        <begin position="1249"/>
        <end position="1264"/>
    </location>
</feature>
<keyword evidence="8" id="KW-0547">Nucleotide-binding</keyword>
<dbReference type="Pfam" id="PF13912">
    <property type="entry name" value="zf-C2H2_6"/>
    <property type="match status" value="2"/>
</dbReference>
<keyword evidence="17" id="KW-0449">Lipoprotein</keyword>
<dbReference type="GO" id="GO:0015031">
    <property type="term" value="P:protein transport"/>
    <property type="evidence" value="ECO:0007669"/>
    <property type="project" value="UniProtKB-KW"/>
</dbReference>
<dbReference type="PANTHER" id="PTHR24376:SF243">
    <property type="entry name" value="C2H2-TYPE DOMAIN-CONTAINING PROTEIN"/>
    <property type="match status" value="1"/>
</dbReference>
<keyword evidence="5" id="KW-0813">Transport</keyword>
<dbReference type="SUPFAM" id="SSF57716">
    <property type="entry name" value="Glucocorticoid receptor-like (DNA-binding domain)"/>
    <property type="match status" value="1"/>
</dbReference>
<feature type="domain" description="C2H2-type" evidence="23">
    <location>
        <begin position="1999"/>
        <end position="2027"/>
    </location>
</feature>
<feature type="domain" description="C2H2-type" evidence="23">
    <location>
        <begin position="2317"/>
        <end position="2340"/>
    </location>
</feature>
<dbReference type="InterPro" id="IPR027417">
    <property type="entry name" value="P-loop_NTPase"/>
</dbReference>
<comment type="subcellular location">
    <subcellularLocation>
        <location evidence="2">Nucleus</location>
    </subcellularLocation>
</comment>
<dbReference type="SMART" id="SM00176">
    <property type="entry name" value="RAN"/>
    <property type="match status" value="1"/>
</dbReference>
<dbReference type="Gene3D" id="3.40.1800.20">
    <property type="match status" value="1"/>
</dbReference>
<feature type="domain" description="C2H2-type" evidence="23">
    <location>
        <begin position="2030"/>
        <end position="2057"/>
    </location>
</feature>
<dbReference type="Pfam" id="PF12874">
    <property type="entry name" value="zf-met"/>
    <property type="match status" value="1"/>
</dbReference>
<evidence type="ECO:0000256" key="13">
    <source>
        <dbReference type="ARBA" id="ARBA00022927"/>
    </source>
</evidence>
<evidence type="ECO:0000256" key="21">
    <source>
        <dbReference type="PROSITE-ProRule" id="PRU01263"/>
    </source>
</evidence>
<dbReference type="PANTHER" id="PTHR24376">
    <property type="entry name" value="ZINC FINGER PROTEIN"/>
    <property type="match status" value="1"/>
</dbReference>
<dbReference type="GO" id="GO:0008270">
    <property type="term" value="F:zinc ion binding"/>
    <property type="evidence" value="ECO:0007669"/>
    <property type="project" value="UniProtKB-UniRule"/>
</dbReference>
<keyword evidence="26" id="KW-1185">Reference proteome</keyword>
<comment type="cofactor">
    <cofactor evidence="1">
        <name>Mg(2+)</name>
        <dbReference type="ChEBI" id="CHEBI:18420"/>
    </cofactor>
</comment>
<dbReference type="Pfam" id="PF13843">
    <property type="entry name" value="DDE_Tnp_1_7"/>
    <property type="match status" value="1"/>
</dbReference>
<organism evidence="25 26">
    <name type="scientific">Leptosia nina</name>
    <dbReference type="NCBI Taxonomy" id="320188"/>
    <lineage>
        <taxon>Eukaryota</taxon>
        <taxon>Metazoa</taxon>
        <taxon>Ecdysozoa</taxon>
        <taxon>Arthropoda</taxon>
        <taxon>Hexapoda</taxon>
        <taxon>Insecta</taxon>
        <taxon>Pterygota</taxon>
        <taxon>Neoptera</taxon>
        <taxon>Endopterygota</taxon>
        <taxon>Lepidoptera</taxon>
        <taxon>Glossata</taxon>
        <taxon>Ditrysia</taxon>
        <taxon>Papilionoidea</taxon>
        <taxon>Pieridae</taxon>
        <taxon>Pierinae</taxon>
        <taxon>Leptosia</taxon>
    </lineage>
</organism>
<evidence type="ECO:0000256" key="19">
    <source>
        <dbReference type="ARBA" id="ARBA00047660"/>
    </source>
</evidence>
<feature type="domain" description="C2H2-type" evidence="23">
    <location>
        <begin position="984"/>
        <end position="1012"/>
    </location>
</feature>
<dbReference type="PROSITE" id="PS51915">
    <property type="entry name" value="ZAD"/>
    <property type="match status" value="1"/>
</dbReference>
<evidence type="ECO:0000256" key="20">
    <source>
        <dbReference type="PROSITE-ProRule" id="PRU00042"/>
    </source>
</evidence>
<dbReference type="PROSITE" id="PS00028">
    <property type="entry name" value="ZINC_FINGER_C2H2_1"/>
    <property type="match status" value="18"/>
</dbReference>
<evidence type="ECO:0000256" key="15">
    <source>
        <dbReference type="ARBA" id="ARBA00023134"/>
    </source>
</evidence>
<keyword evidence="7" id="KW-0677">Repeat</keyword>
<proteinExistence type="inferred from homology"/>
<feature type="domain" description="ZAD" evidence="24">
    <location>
        <begin position="256"/>
        <end position="339"/>
    </location>
</feature>
<name>A0AAV1K2Y9_9NEOP</name>
<keyword evidence="14" id="KW-0238">DNA-binding</keyword>
<dbReference type="FunFam" id="3.40.50.300:FF:000459">
    <property type="entry name" value="ras-related protein Rab-37 isoform X1"/>
    <property type="match status" value="1"/>
</dbReference>
<feature type="domain" description="C2H2-type" evidence="23">
    <location>
        <begin position="1676"/>
        <end position="1704"/>
    </location>
</feature>
<feature type="domain" description="C2H2-type" evidence="23">
    <location>
        <begin position="1933"/>
        <end position="1961"/>
    </location>
</feature>
<dbReference type="InterPro" id="IPR029526">
    <property type="entry name" value="PGBD"/>
</dbReference>
<keyword evidence="9 20" id="KW-0863">Zinc-finger</keyword>
<dbReference type="SMART" id="SM00355">
    <property type="entry name" value="ZnF_C2H2"/>
    <property type="match status" value="24"/>
</dbReference>
<comment type="similarity">
    <text evidence="3">Belongs to the small GTPase superfamily. Rab family.</text>
</comment>
<feature type="domain" description="C2H2-type" evidence="23">
    <location>
        <begin position="2145"/>
        <end position="2168"/>
    </location>
</feature>
<feature type="compositionally biased region" description="Acidic residues" evidence="22">
    <location>
        <begin position="2239"/>
        <end position="2248"/>
    </location>
</feature>
<feature type="domain" description="C2H2-type" evidence="23">
    <location>
        <begin position="1863"/>
        <end position="1886"/>
    </location>
</feature>
<gene>
    <name evidence="25" type="ORF">LNINA_LOCUS14882</name>
</gene>
<feature type="region of interest" description="Disordered" evidence="22">
    <location>
        <begin position="27"/>
        <end position="60"/>
    </location>
</feature>
<dbReference type="EMBL" id="CAVLEF010000282">
    <property type="protein sequence ID" value="CAK1556112.1"/>
    <property type="molecule type" value="Genomic_DNA"/>
</dbReference>
<evidence type="ECO:0000256" key="14">
    <source>
        <dbReference type="ARBA" id="ARBA00023125"/>
    </source>
</evidence>
<accession>A0AAV1K2Y9</accession>
<dbReference type="Pfam" id="PF00071">
    <property type="entry name" value="Ras"/>
    <property type="match status" value="1"/>
</dbReference>
<dbReference type="InterPro" id="IPR013087">
    <property type="entry name" value="Znf_C2H2_type"/>
</dbReference>
<evidence type="ECO:0000256" key="22">
    <source>
        <dbReference type="SAM" id="MobiDB-lite"/>
    </source>
</evidence>
<keyword evidence="10" id="KW-0378">Hydrolase</keyword>
<feature type="region of interest" description="Disordered" evidence="22">
    <location>
        <begin position="2232"/>
        <end position="2252"/>
    </location>
</feature>
<keyword evidence="15" id="KW-0342">GTP-binding</keyword>
<feature type="domain" description="C2H2-type" evidence="23">
    <location>
        <begin position="1712"/>
        <end position="1739"/>
    </location>
</feature>
<dbReference type="SMART" id="SM00173">
    <property type="entry name" value="RAS"/>
    <property type="match status" value="1"/>
</dbReference>
<evidence type="ECO:0000256" key="6">
    <source>
        <dbReference type="ARBA" id="ARBA00022723"/>
    </source>
</evidence>
<feature type="compositionally biased region" description="Acidic residues" evidence="22">
    <location>
        <begin position="1265"/>
        <end position="1274"/>
    </location>
</feature>
<evidence type="ECO:0000256" key="2">
    <source>
        <dbReference type="ARBA" id="ARBA00004123"/>
    </source>
</evidence>
<evidence type="ECO:0000256" key="8">
    <source>
        <dbReference type="ARBA" id="ARBA00022741"/>
    </source>
</evidence>
<dbReference type="PROSITE" id="PS51420">
    <property type="entry name" value="RHO"/>
    <property type="match status" value="1"/>
</dbReference>
<dbReference type="Pfam" id="PF00096">
    <property type="entry name" value="zf-C2H2"/>
    <property type="match status" value="3"/>
</dbReference>
<dbReference type="InterPro" id="IPR005225">
    <property type="entry name" value="Small_GTP-bd"/>
</dbReference>
<feature type="region of interest" description="Disordered" evidence="22">
    <location>
        <begin position="382"/>
        <end position="402"/>
    </location>
</feature>
<dbReference type="SMART" id="SM00177">
    <property type="entry name" value="ARF"/>
    <property type="match status" value="1"/>
</dbReference>
<dbReference type="PRINTS" id="PR00449">
    <property type="entry name" value="RASTRNSFRMNG"/>
</dbReference>
<feature type="domain" description="C2H2-type" evidence="23">
    <location>
        <begin position="2286"/>
        <end position="2314"/>
    </location>
</feature>
<feature type="compositionally biased region" description="Acidic residues" evidence="22">
    <location>
        <begin position="1236"/>
        <end position="1248"/>
    </location>
</feature>
<dbReference type="GO" id="GO:0005634">
    <property type="term" value="C:nucleus"/>
    <property type="evidence" value="ECO:0007669"/>
    <property type="project" value="UniProtKB-SubCell"/>
</dbReference>
<comment type="catalytic activity">
    <reaction evidence="19">
        <text>GTP + H2O = GDP + phosphate + H(+)</text>
        <dbReference type="Rhea" id="RHEA:19669"/>
        <dbReference type="ChEBI" id="CHEBI:15377"/>
        <dbReference type="ChEBI" id="CHEBI:15378"/>
        <dbReference type="ChEBI" id="CHEBI:37565"/>
        <dbReference type="ChEBI" id="CHEBI:43474"/>
        <dbReference type="ChEBI" id="CHEBI:58189"/>
        <dbReference type="EC" id="3.6.5.2"/>
    </reaction>
    <physiologicalReaction direction="left-to-right" evidence="19">
        <dbReference type="Rhea" id="RHEA:19670"/>
    </physiologicalReaction>
</comment>
<evidence type="ECO:0000259" key="23">
    <source>
        <dbReference type="PROSITE" id="PS50157"/>
    </source>
</evidence>
<sequence>MWNPNAMGNRQMEKRIVVGRVRPTWARNLPEARDDDEKSDDVAMMPHSDPPSPSEQWDRQGKVDDKYDVFGKVMLLGDSGVGKTCMLVRFRDGTFLGGNYISTVGIDFRNKVVTVDGIKVKLQIWDTAGQERFRSVTHAYYRDAHALLLLYDVTNKTSFDNIRAWLGEIREYAQDDVVIMLLGNKSDSGLERAVRREEGQRLAREYQVAFMETSAKTGLNVEAAFAHVARALVAKANPADPSRLAVRAQPSQEQRSSCPPCTSLCLSSRGELLPIFPTTSSDDSEPPVLASKIKDCVSVQINENDELPTNVCRKCMDNVNNWHTFKTVCERTQNKLQSLIHKESSHLEEIHIKTEPNEALSDGGYDDGVVIDVSYPETEIAETSSKIQPEGPPILASLGLTPRSDKKNIDPRMDWHRVHAILDIIKEDEIINSLQSTEECEVSHMSDHDSDVETELDQEVPIDCRDCKGGYICRNKVVLLKNPKPNLMKNLEKIKEVKLQNQLNNKNKNYRQPKNAWQMLISDDLLELIVTSTNENIKRSSKNHTTDITELKTLIGILYYHGIMRPTYQKCSDLWDNDYGPICIQRTMKYQRFKFLLENMRFVTEDDAAAMQIDAMKRIRKVFEIFAMNCRTSLEIGKTAVIDEIILPVHGPCPFRYSMKKKNIKQGMKLVLVVDPSNFYVSNLDVITDSYFGSEDIVIKLVQHLGGTGRIIIMDSWFTSIDLIDTLKKEYNLFSIAALHPKDPTIPPIFLSQYRKCKPLINGFFDTDMVLSSCVSSNSKVINILSNEPTHYKRLHIANSVATEYKKYKSAVEVIDVLMHYYTTMQNTNDWTLSLFFMLLNIASVNSQVIWTMNKTNTAIQRRAFIRKLALSLMESQEPREDLAELLIKRPRLNVLNSNQQTYRNRRRCQICKQTAKKDRKTKHVCIKCGTYGVESEKDEDEMEDEEITSEPAYPSVPEVSITVMRPTGETLRARQGIQQLASKDCLVCGRSYRYSHNARRHELMAHNFDRYTNKITNKKNNNRMQPKLRPNPFNPKARLMPNPISHKMQLLPKQPTPIKIVPQKIPPKPIPIRNLKANQNNLPYPLRIKALKDLQIKKKEPQILKTLLTTKPEVLVSEPEIINSGPESPETLISEPEIASFQVETILSEPDGFINQDDTEKEDQTQNNSQNYDTVEMDSENEIEIARERENEEDTEMQNENEVEENVNEEDDMEDAETNEIKEDQELDMQRDDSQDNAEEQDADQDQQDLKEESKTDEEHNESQENEEDDQDSELPPIAPVVEINEDMQGNSYGEINEEEELELDYTADPNDIVDGDDKELDPDKQYVTKTQRDFIQKYRDIIEQINTKTCLCCNREHPRRKAVIQHLQKNGHKVPKHTCYNCVVTFSHIGALLSHMRSNTCTDLWKIIYNESGISDDQVLEDEPKDPKVQYKDIFNARSYACKLCPAKFQLKQFIMKHVLDVHEDGQSQVHLACVHCGSRFKDKTIWKKHIRNGECTVYIACDLCPEKFGNMQDFNEHALAIHAGNFDPDSQNKCVDGRPTDCPICGKKNSGYPNLVKHLKIIHNEEKPHYCQHCDSKYEQAADLNKHIYMEHSDKALGTQSDLDMSLVKEESEEYHYSCTECNAIFETVDAWTDHQVAEHNQIAHHCDQCEKKFLRPSELAEHKNTHLRVKFYPCSVCNNSYSTPHKLSEHVQQAHPGSAALNAGDTEFFCDICVRGFKSRQAFSNHMRIHAKVPTTNRKPGDSKGFSPQIIGKPIRHFSTLQQGFSPFKPNCNVPNAPYSCDICGKGFMHKKNIWKHKKVLHADLLNDRHDSEENTMHASTEEDEYNADENGSLLTTPQFNSFNFTSMSSTPQEPTQSYSCELCYKRFPLKTSLWKHKRAKHGIINASASDTSVEAGSGRSNCTICKISFADKKSYYRHRKNAHKAAVQMCKICGKPLNSTLELYEHLKSAHARELLGYNASQGSSKSQDIGQEMEMEYEIEETPDPSADYQARYPCDTCGKQFVGLLALQNHQCINQLQQQPQTFDCEICHKSYTSIAALKSHRGWHLRSPDGKAAANNSGLWMPQNKVTSKVSKYEVVDASQLARVTHVTSSASSSVIAKRRLPPEVEVTVVNPNKKLRSDDSIEIDHSTNMSTPADDRYCNICDREFTKRAAYQRHMDEVHQPNSVFCPVCDKSFTRKSTLIVHMKKHYDSGEGGSGVNPQEDGNACDVCGEQFDSANALNLHRETQHGDDESGPESEEDGAAPLPQPGEFTCGQCGDGVATPRDLIAHRTMHSTPTKFICNICKVYFARAIDLSSHTRARHSDNDKVYFPCAMCERFYMNKKSLQRHIEMAH</sequence>
<protein>
    <recommendedName>
        <fullName evidence="4">small monomeric GTPase</fullName>
        <ecNumber evidence="4">3.6.5.2</ecNumber>
    </recommendedName>
</protein>
<feature type="region of interest" description="Disordered" evidence="22">
    <location>
        <begin position="1153"/>
        <end position="1276"/>
    </location>
</feature>
<evidence type="ECO:0000256" key="5">
    <source>
        <dbReference type="ARBA" id="ARBA00022448"/>
    </source>
</evidence>
<keyword evidence="6 21" id="KW-0479">Metal-binding</keyword>
<evidence type="ECO:0000256" key="16">
    <source>
        <dbReference type="ARBA" id="ARBA00023242"/>
    </source>
</evidence>
<evidence type="ECO:0000256" key="12">
    <source>
        <dbReference type="ARBA" id="ARBA00022842"/>
    </source>
</evidence>
<feature type="domain" description="C2H2-type" evidence="23">
    <location>
        <begin position="1783"/>
        <end position="1807"/>
    </location>
</feature>
<evidence type="ECO:0000313" key="26">
    <source>
        <dbReference type="Proteomes" id="UP001497472"/>
    </source>
</evidence>
<evidence type="ECO:0000256" key="18">
    <source>
        <dbReference type="ARBA" id="ARBA00023289"/>
    </source>
</evidence>
<dbReference type="Pfam" id="PF07776">
    <property type="entry name" value="zf-AD"/>
    <property type="match status" value="1"/>
</dbReference>
<dbReference type="PROSITE" id="PS50157">
    <property type="entry name" value="ZINC_FINGER_C2H2_2"/>
    <property type="match status" value="17"/>
</dbReference>
<dbReference type="SUPFAM" id="SSF57667">
    <property type="entry name" value="beta-beta-alpha zinc fingers"/>
    <property type="match status" value="7"/>
</dbReference>
<dbReference type="SMART" id="SM00175">
    <property type="entry name" value="RAB"/>
    <property type="match status" value="1"/>
</dbReference>
<dbReference type="InterPro" id="IPR001806">
    <property type="entry name" value="Small_GTPase"/>
</dbReference>
<dbReference type="GO" id="GO:0001228">
    <property type="term" value="F:DNA-binding transcription activator activity, RNA polymerase II-specific"/>
    <property type="evidence" value="ECO:0007669"/>
    <property type="project" value="TreeGrafter"/>
</dbReference>
<dbReference type="PROSITE" id="PS51419">
    <property type="entry name" value="RAB"/>
    <property type="match status" value="1"/>
</dbReference>
<evidence type="ECO:0000256" key="7">
    <source>
        <dbReference type="ARBA" id="ARBA00022737"/>
    </source>
</evidence>
<feature type="binding site" evidence="21">
    <location>
        <position position="312"/>
    </location>
    <ligand>
        <name>Zn(2+)</name>
        <dbReference type="ChEBI" id="CHEBI:29105"/>
    </ligand>
</feature>
<keyword evidence="16" id="KW-0539">Nucleus</keyword>
<feature type="binding site" evidence="21">
    <location>
        <position position="315"/>
    </location>
    <ligand>
        <name>Zn(2+)</name>
        <dbReference type="ChEBI" id="CHEBI:29105"/>
    </ligand>
</feature>
<feature type="compositionally biased region" description="Acidic residues" evidence="22">
    <location>
        <begin position="1192"/>
        <end position="1219"/>
    </location>
</feature>
<feature type="compositionally biased region" description="Basic and acidic residues" evidence="22">
    <location>
        <begin position="1220"/>
        <end position="1235"/>
    </location>
</feature>
<dbReference type="SUPFAM" id="SSF52540">
    <property type="entry name" value="P-loop containing nucleoside triphosphate hydrolases"/>
    <property type="match status" value="1"/>
</dbReference>
<dbReference type="NCBIfam" id="TIGR00231">
    <property type="entry name" value="small_GTP"/>
    <property type="match status" value="1"/>
</dbReference>
<dbReference type="FunFam" id="3.30.160.60:FF:000065">
    <property type="entry name" value="B-cell CLL/lymphoma 6, member B"/>
    <property type="match status" value="1"/>
</dbReference>
<feature type="binding site" evidence="21">
    <location>
        <position position="261"/>
    </location>
    <ligand>
        <name>Zn(2+)</name>
        <dbReference type="ChEBI" id="CHEBI:29105"/>
    </ligand>
</feature>
<comment type="caution">
    <text evidence="25">The sequence shown here is derived from an EMBL/GenBank/DDBJ whole genome shotgun (WGS) entry which is preliminary data.</text>
</comment>
<evidence type="ECO:0000313" key="25">
    <source>
        <dbReference type="EMBL" id="CAK1556112.1"/>
    </source>
</evidence>
<dbReference type="SMART" id="SM00868">
    <property type="entry name" value="zf-AD"/>
    <property type="match status" value="1"/>
</dbReference>
<feature type="domain" description="C2H2-type" evidence="23">
    <location>
        <begin position="1543"/>
        <end position="1571"/>
    </location>
</feature>
<evidence type="ECO:0000256" key="10">
    <source>
        <dbReference type="ARBA" id="ARBA00022801"/>
    </source>
</evidence>
<dbReference type="Gene3D" id="3.30.160.60">
    <property type="entry name" value="Classic Zinc Finger"/>
    <property type="match status" value="11"/>
</dbReference>
<dbReference type="SMART" id="SM00174">
    <property type="entry name" value="RHO"/>
    <property type="match status" value="1"/>
</dbReference>
<evidence type="ECO:0000256" key="1">
    <source>
        <dbReference type="ARBA" id="ARBA00001946"/>
    </source>
</evidence>
<evidence type="ECO:0000259" key="24">
    <source>
        <dbReference type="PROSITE" id="PS51915"/>
    </source>
</evidence>
<feature type="domain" description="C2H2-type" evidence="23">
    <location>
        <begin position="1442"/>
        <end position="1470"/>
    </location>
</feature>
<dbReference type="Gene3D" id="3.40.50.300">
    <property type="entry name" value="P-loop containing nucleotide triphosphate hydrolases"/>
    <property type="match status" value="1"/>
</dbReference>
<evidence type="ECO:0000256" key="9">
    <source>
        <dbReference type="ARBA" id="ARBA00022771"/>
    </source>
</evidence>
<evidence type="ECO:0000256" key="3">
    <source>
        <dbReference type="ARBA" id="ARBA00006270"/>
    </source>
</evidence>
<evidence type="ECO:0000256" key="4">
    <source>
        <dbReference type="ARBA" id="ARBA00011984"/>
    </source>
</evidence>
<dbReference type="InterPro" id="IPR012934">
    <property type="entry name" value="Znf_AD"/>
</dbReference>
<evidence type="ECO:0000256" key="17">
    <source>
        <dbReference type="ARBA" id="ARBA00023288"/>
    </source>
</evidence>
<dbReference type="InterPro" id="IPR036236">
    <property type="entry name" value="Znf_C2H2_sf"/>
</dbReference>
<keyword evidence="12" id="KW-0460">Magnesium</keyword>
<dbReference type="GO" id="GO:0000978">
    <property type="term" value="F:RNA polymerase II cis-regulatory region sequence-specific DNA binding"/>
    <property type="evidence" value="ECO:0007669"/>
    <property type="project" value="TreeGrafter"/>
</dbReference>
<dbReference type="GO" id="GO:0005525">
    <property type="term" value="F:GTP binding"/>
    <property type="evidence" value="ECO:0007669"/>
    <property type="project" value="UniProtKB-KW"/>
</dbReference>
<dbReference type="GO" id="GO:0003925">
    <property type="term" value="F:G protein activity"/>
    <property type="evidence" value="ECO:0007669"/>
    <property type="project" value="UniProtKB-EC"/>
</dbReference>
<feature type="domain" description="C2H2-type" evidence="23">
    <location>
        <begin position="2258"/>
        <end position="2285"/>
    </location>
</feature>
<feature type="domain" description="C2H2-type" evidence="23">
    <location>
        <begin position="1648"/>
        <end position="1675"/>
    </location>
</feature>
<dbReference type="EC" id="3.6.5.2" evidence="4"/>
<reference evidence="25 26" key="1">
    <citation type="submission" date="2023-11" db="EMBL/GenBank/DDBJ databases">
        <authorList>
            <person name="Okamura Y."/>
        </authorList>
    </citation>
    <scope>NUCLEOTIDE SEQUENCE [LARGE SCALE GENOMIC DNA]</scope>
</reference>
<keyword evidence="18" id="KW-0636">Prenylation</keyword>
<keyword evidence="13" id="KW-0653">Protein transport</keyword>
<feature type="binding site" evidence="21">
    <location>
        <position position="258"/>
    </location>
    <ligand>
        <name>Zn(2+)</name>
        <dbReference type="ChEBI" id="CHEBI:29105"/>
    </ligand>
</feature>
<feature type="domain" description="C2H2-type" evidence="23">
    <location>
        <begin position="2173"/>
        <end position="2200"/>
    </location>
</feature>
<evidence type="ECO:0000256" key="11">
    <source>
        <dbReference type="ARBA" id="ARBA00022833"/>
    </source>
</evidence>